<accession>A0A9E4N7X9</accession>
<comment type="caution">
    <text evidence="2">The sequence shown here is derived from an EMBL/GenBank/DDBJ whole genome shotgun (WGS) entry which is preliminary data.</text>
</comment>
<dbReference type="EMBL" id="JAEPCM010000862">
    <property type="protein sequence ID" value="MCG7949212.1"/>
    <property type="molecule type" value="Genomic_DNA"/>
</dbReference>
<name>A0A9E4N7X9_9GAMM</name>
<dbReference type="AlphaFoldDB" id="A0A9E4N7X9"/>
<evidence type="ECO:0000313" key="3">
    <source>
        <dbReference type="Proteomes" id="UP000886667"/>
    </source>
</evidence>
<reference evidence="2" key="1">
    <citation type="journal article" date="2021" name="Proc. Natl. Acad. Sci. U.S.A.">
        <title>Global biogeography of chemosynthetic symbionts reveals both localized and globally distributed symbiont groups. .</title>
        <authorList>
            <person name="Osvatic J.T."/>
            <person name="Wilkins L.G.E."/>
            <person name="Leibrecht L."/>
            <person name="Leray M."/>
            <person name="Zauner S."/>
            <person name="Polzin J."/>
            <person name="Camacho Y."/>
            <person name="Gros O."/>
            <person name="van Gils J.A."/>
            <person name="Eisen J.A."/>
            <person name="Petersen J.M."/>
            <person name="Yuen B."/>
        </authorList>
    </citation>
    <scope>NUCLEOTIDE SEQUENCE</scope>
    <source>
        <strain evidence="2">MAGclacostrist064TRANS</strain>
    </source>
</reference>
<sequence>MGVLGQAFIPGLVLNRSEKTYWQNLHRNLPPVTLLGDPLTRVISYTHTVVAACTIRGNRFHSTNKGWFAMTDSAGGVGGSSNGGMGGGSADGDSSIGGGSPGSENNLGSPTTGDGLADSPTTGEALSRSPTTADQLSCSLTTAEQLAASAGTLGQALDLSKDASLDVSICSTQDKSVNIGHVKAEYSAPDADLNTEKAKAHASVGLSGEINIADAKTEIGLGSLGQIDGKVTAGTINAHGKIEAKAEIKGLTDTSASLKASAGAEAMAIDGHVGFEVSITPKTVGDTLGGLYNSYVDPVVDYVAGRDVPEIPEVPDNFDHGIVIGGHIDGGYGASLKGSAGIEIGDGKGVKVSGSFKAGLGPVVGAGVTFGAK</sequence>
<feature type="region of interest" description="Disordered" evidence="1">
    <location>
        <begin position="79"/>
        <end position="133"/>
    </location>
</feature>
<organism evidence="2 3">
    <name type="scientific">Candidatus Thiodiazotropha taylori</name>
    <dbReference type="NCBI Taxonomy" id="2792791"/>
    <lineage>
        <taxon>Bacteria</taxon>
        <taxon>Pseudomonadati</taxon>
        <taxon>Pseudomonadota</taxon>
        <taxon>Gammaproteobacteria</taxon>
        <taxon>Chromatiales</taxon>
        <taxon>Sedimenticolaceae</taxon>
        <taxon>Candidatus Thiodiazotropha</taxon>
    </lineage>
</organism>
<feature type="compositionally biased region" description="Gly residues" evidence="1">
    <location>
        <begin position="79"/>
        <end position="101"/>
    </location>
</feature>
<protein>
    <submittedName>
        <fullName evidence="2">Uncharacterized protein</fullName>
    </submittedName>
</protein>
<dbReference type="Proteomes" id="UP000886667">
    <property type="component" value="Unassembled WGS sequence"/>
</dbReference>
<evidence type="ECO:0000256" key="1">
    <source>
        <dbReference type="SAM" id="MobiDB-lite"/>
    </source>
</evidence>
<feature type="compositionally biased region" description="Polar residues" evidence="1">
    <location>
        <begin position="119"/>
        <end position="133"/>
    </location>
</feature>
<gene>
    <name evidence="2" type="ORF">JAZ07_22980</name>
</gene>
<proteinExistence type="predicted"/>
<evidence type="ECO:0000313" key="2">
    <source>
        <dbReference type="EMBL" id="MCG7949212.1"/>
    </source>
</evidence>